<dbReference type="PANTHER" id="PTHR43667:SF2">
    <property type="entry name" value="FATTY ACID C-METHYL TRANSFERASE"/>
    <property type="match status" value="1"/>
</dbReference>
<dbReference type="OrthoDB" id="66144at2759"/>
<accession>A0A8H4PW54</accession>
<sequence>MEPPVKIHVVESDYSDPYQEAVITNYDVPPEVWQKVLGETLSFNGGLFDEAELAAGPRPGPVGASEFRGIERQLELAGLRSPGRPPLGRILDLGCGWGVLAQYLANVFHECHRVDAVNISRQQLDYCADVLPPELRQRIKLYLCNVQNVDKLDDPATPYDLVFVRGVWFHCLPVVFETSVALVAQRMRPGGILLLSDPLYKDLDPRTGESCMPDSADGLGTKDHKTPEYYTSVLRRSGFEIQDLRVLPSDAELVHWFLTLRLNIQANFPDFPIGVCGPVRDLYDFADSFTQEIARGKVSMYSVVARRLAD</sequence>
<protein>
    <recommendedName>
        <fullName evidence="3">Methyltransferase type 12</fullName>
    </recommendedName>
</protein>
<gene>
    <name evidence="1" type="ORF">G6O67_003351</name>
</gene>
<evidence type="ECO:0008006" key="3">
    <source>
        <dbReference type="Google" id="ProtNLM"/>
    </source>
</evidence>
<evidence type="ECO:0000313" key="2">
    <source>
        <dbReference type="Proteomes" id="UP000557566"/>
    </source>
</evidence>
<dbReference type="Proteomes" id="UP000557566">
    <property type="component" value="Unassembled WGS sequence"/>
</dbReference>
<dbReference type="InterPro" id="IPR050723">
    <property type="entry name" value="CFA/CMAS"/>
</dbReference>
<comment type="caution">
    <text evidence="1">The sequence shown here is derived from an EMBL/GenBank/DDBJ whole genome shotgun (WGS) entry which is preliminary data.</text>
</comment>
<dbReference type="Gene3D" id="3.40.50.150">
    <property type="entry name" value="Vaccinia Virus protein VP39"/>
    <property type="match status" value="1"/>
</dbReference>
<dbReference type="InterPro" id="IPR029063">
    <property type="entry name" value="SAM-dependent_MTases_sf"/>
</dbReference>
<proteinExistence type="predicted"/>
<dbReference type="PANTHER" id="PTHR43667">
    <property type="entry name" value="CYCLOPROPANE-FATTY-ACYL-PHOSPHOLIPID SYNTHASE"/>
    <property type="match status" value="1"/>
</dbReference>
<reference evidence="1 2" key="1">
    <citation type="journal article" date="2020" name="Genome Biol. Evol.">
        <title>A new high-quality draft genome assembly of the Chinese cordyceps Ophiocordyceps sinensis.</title>
        <authorList>
            <person name="Shu R."/>
            <person name="Zhang J."/>
            <person name="Meng Q."/>
            <person name="Zhang H."/>
            <person name="Zhou G."/>
            <person name="Li M."/>
            <person name="Wu P."/>
            <person name="Zhao Y."/>
            <person name="Chen C."/>
            <person name="Qin Q."/>
        </authorList>
    </citation>
    <scope>NUCLEOTIDE SEQUENCE [LARGE SCALE GENOMIC DNA]</scope>
    <source>
        <strain evidence="1 2">IOZ07</strain>
    </source>
</reference>
<dbReference type="SUPFAM" id="SSF53335">
    <property type="entry name" value="S-adenosyl-L-methionine-dependent methyltransferases"/>
    <property type="match status" value="1"/>
</dbReference>
<dbReference type="Pfam" id="PF13489">
    <property type="entry name" value="Methyltransf_23"/>
    <property type="match status" value="1"/>
</dbReference>
<name>A0A8H4PW54_9HYPO</name>
<organism evidence="1 2">
    <name type="scientific">Ophiocordyceps sinensis</name>
    <dbReference type="NCBI Taxonomy" id="72228"/>
    <lineage>
        <taxon>Eukaryota</taxon>
        <taxon>Fungi</taxon>
        <taxon>Dikarya</taxon>
        <taxon>Ascomycota</taxon>
        <taxon>Pezizomycotina</taxon>
        <taxon>Sordariomycetes</taxon>
        <taxon>Hypocreomycetidae</taxon>
        <taxon>Hypocreales</taxon>
        <taxon>Ophiocordycipitaceae</taxon>
        <taxon>Ophiocordyceps</taxon>
    </lineage>
</organism>
<dbReference type="CDD" id="cd02440">
    <property type="entry name" value="AdoMet_MTases"/>
    <property type="match status" value="1"/>
</dbReference>
<evidence type="ECO:0000313" key="1">
    <source>
        <dbReference type="EMBL" id="KAF4511569.1"/>
    </source>
</evidence>
<dbReference type="AlphaFoldDB" id="A0A8H4PW54"/>
<dbReference type="EMBL" id="JAAVMX010000003">
    <property type="protein sequence ID" value="KAF4511569.1"/>
    <property type="molecule type" value="Genomic_DNA"/>
</dbReference>
<keyword evidence="2" id="KW-1185">Reference proteome</keyword>